<protein>
    <recommendedName>
        <fullName evidence="3">Secretion protein HlyD</fullName>
    </recommendedName>
</protein>
<reference evidence="1 2" key="1">
    <citation type="submission" date="2023-05" db="EMBL/GenBank/DDBJ databases">
        <title>Chelatococcus sp. nov., a moderately thermophilic bacterium isolated from hot spring microbial mat.</title>
        <authorList>
            <person name="Hu C.-J."/>
            <person name="Li W.-J."/>
        </authorList>
    </citation>
    <scope>NUCLEOTIDE SEQUENCE [LARGE SCALE GENOMIC DNA]</scope>
    <source>
        <strain evidence="1 2">SYSU G07232</strain>
    </source>
</reference>
<evidence type="ECO:0000313" key="1">
    <source>
        <dbReference type="EMBL" id="MDJ1159952.1"/>
    </source>
</evidence>
<dbReference type="EMBL" id="JASJEV010000014">
    <property type="protein sequence ID" value="MDJ1159952.1"/>
    <property type="molecule type" value="Genomic_DNA"/>
</dbReference>
<dbReference type="Gene3D" id="2.40.30.170">
    <property type="match status" value="1"/>
</dbReference>
<accession>A0ABT7ALX5</accession>
<evidence type="ECO:0000313" key="2">
    <source>
        <dbReference type="Proteomes" id="UP001321492"/>
    </source>
</evidence>
<dbReference type="Proteomes" id="UP001321492">
    <property type="component" value="Unassembled WGS sequence"/>
</dbReference>
<name>A0ABT7ALX5_9HYPH</name>
<proteinExistence type="predicted"/>
<evidence type="ECO:0008006" key="3">
    <source>
        <dbReference type="Google" id="ProtNLM"/>
    </source>
</evidence>
<organism evidence="1 2">
    <name type="scientific">Chelatococcus albus</name>
    <dbReference type="NCBI Taxonomy" id="3047466"/>
    <lineage>
        <taxon>Bacteria</taxon>
        <taxon>Pseudomonadati</taxon>
        <taxon>Pseudomonadota</taxon>
        <taxon>Alphaproteobacteria</taxon>
        <taxon>Hyphomicrobiales</taxon>
        <taxon>Chelatococcaceae</taxon>
        <taxon>Chelatococcus</taxon>
    </lineage>
</organism>
<gene>
    <name evidence="1" type="ORF">QNA08_17190</name>
</gene>
<comment type="caution">
    <text evidence="1">The sequence shown here is derived from an EMBL/GenBank/DDBJ whole genome shotgun (WGS) entry which is preliminary data.</text>
</comment>
<feature type="non-terminal residue" evidence="1">
    <location>
        <position position="1"/>
    </location>
</feature>
<sequence>PQARLGEVSPMCPVRPVTHVSDRSSLLPPENATGNFTKIVQRVPVRIRFAPDLTHEGLLRPGMSVVATVDTRGGAAPARTAAAE</sequence>
<keyword evidence="2" id="KW-1185">Reference proteome</keyword>